<comment type="subcellular location">
    <subcellularLocation>
        <location evidence="1">Secreted</location>
        <location evidence="1">Extracellular space</location>
    </subcellularLocation>
</comment>
<gene>
    <name evidence="14" type="ORF">ILEXP_LOCUS22055</name>
</gene>
<evidence type="ECO:0000256" key="9">
    <source>
        <dbReference type="ARBA" id="ARBA00023180"/>
    </source>
</evidence>
<dbReference type="GO" id="GO:0006508">
    <property type="term" value="P:proteolysis"/>
    <property type="evidence" value="ECO:0007669"/>
    <property type="project" value="UniProtKB-KW"/>
</dbReference>
<organism evidence="14 15">
    <name type="scientific">Ilex paraguariensis</name>
    <name type="common">yerba mate</name>
    <dbReference type="NCBI Taxonomy" id="185542"/>
    <lineage>
        <taxon>Eukaryota</taxon>
        <taxon>Viridiplantae</taxon>
        <taxon>Streptophyta</taxon>
        <taxon>Embryophyta</taxon>
        <taxon>Tracheophyta</taxon>
        <taxon>Spermatophyta</taxon>
        <taxon>Magnoliopsida</taxon>
        <taxon>eudicotyledons</taxon>
        <taxon>Gunneridae</taxon>
        <taxon>Pentapetalae</taxon>
        <taxon>asterids</taxon>
        <taxon>campanulids</taxon>
        <taxon>Aquifoliales</taxon>
        <taxon>Aquifoliaceae</taxon>
        <taxon>Ilex</taxon>
    </lineage>
</organism>
<keyword evidence="9" id="KW-0325">Glycoprotein</keyword>
<evidence type="ECO:0000256" key="8">
    <source>
        <dbReference type="ARBA" id="ARBA00023157"/>
    </source>
</evidence>
<evidence type="ECO:0000259" key="13">
    <source>
        <dbReference type="PROSITE" id="PS50015"/>
    </source>
</evidence>
<keyword evidence="4" id="KW-0732">Signal</keyword>
<dbReference type="EMBL" id="CAUOFW020002447">
    <property type="protein sequence ID" value="CAK9153760.1"/>
    <property type="molecule type" value="Genomic_DNA"/>
</dbReference>
<proteinExistence type="predicted"/>
<sequence>MVSISLHYSQDTCGICHHAVAEALFKLKDPDTQLEIIELLLKACDVVEGYATKCKNLVFEYGPVILVKAEQFLETNDICSLLHACS</sequence>
<evidence type="ECO:0000256" key="12">
    <source>
        <dbReference type="ARBA" id="ARBA00041785"/>
    </source>
</evidence>
<dbReference type="Pfam" id="PF03489">
    <property type="entry name" value="SapB_2"/>
    <property type="match status" value="1"/>
</dbReference>
<evidence type="ECO:0000313" key="14">
    <source>
        <dbReference type="EMBL" id="CAK9153760.1"/>
    </source>
</evidence>
<keyword evidence="7" id="KW-0865">Zymogen</keyword>
<protein>
    <recommendedName>
        <fullName evidence="11">Pulmonary surfactant-associated protein B</fullName>
    </recommendedName>
    <alternativeName>
        <fullName evidence="12">Pulmonary surfactant-associated proteolipid SPL(Phe)</fullName>
    </alternativeName>
</protein>
<dbReference type="SMART" id="SM00741">
    <property type="entry name" value="SapB"/>
    <property type="match status" value="1"/>
</dbReference>
<dbReference type="AlphaFoldDB" id="A0ABC8SA98"/>
<dbReference type="Pfam" id="PF05184">
    <property type="entry name" value="SapB_1"/>
    <property type="match status" value="1"/>
</dbReference>
<evidence type="ECO:0000256" key="6">
    <source>
        <dbReference type="ARBA" id="ARBA00022750"/>
    </source>
</evidence>
<evidence type="ECO:0000256" key="7">
    <source>
        <dbReference type="ARBA" id="ARBA00023145"/>
    </source>
</evidence>
<evidence type="ECO:0000313" key="15">
    <source>
        <dbReference type="Proteomes" id="UP001642360"/>
    </source>
</evidence>
<evidence type="ECO:0000256" key="2">
    <source>
        <dbReference type="ARBA" id="ARBA00022525"/>
    </source>
</evidence>
<dbReference type="GO" id="GO:0005576">
    <property type="term" value="C:extracellular region"/>
    <property type="evidence" value="ECO:0007669"/>
    <property type="project" value="UniProtKB-SubCell"/>
</dbReference>
<dbReference type="InterPro" id="IPR007856">
    <property type="entry name" value="SapB_1"/>
</dbReference>
<feature type="domain" description="Saposin B-type" evidence="13">
    <location>
        <begin position="9"/>
        <end position="86"/>
    </location>
</feature>
<evidence type="ECO:0000256" key="10">
    <source>
        <dbReference type="ARBA" id="ARBA00037221"/>
    </source>
</evidence>
<name>A0ABC8SA98_9AQUA</name>
<dbReference type="InterPro" id="IPR011001">
    <property type="entry name" value="Saposin-like"/>
</dbReference>
<dbReference type="GO" id="GO:0004190">
    <property type="term" value="F:aspartic-type endopeptidase activity"/>
    <property type="evidence" value="ECO:0007669"/>
    <property type="project" value="UniProtKB-KW"/>
</dbReference>
<keyword evidence="15" id="KW-1185">Reference proteome</keyword>
<accession>A0ABC8SA98</accession>
<dbReference type="PROSITE" id="PS50015">
    <property type="entry name" value="SAP_B"/>
    <property type="match status" value="1"/>
</dbReference>
<dbReference type="FunFam" id="1.10.225.10:FF:000008">
    <property type="entry name" value="Pulmonary surfactant-associated protein B"/>
    <property type="match status" value="1"/>
</dbReference>
<dbReference type="InterPro" id="IPR008139">
    <property type="entry name" value="SaposinB_dom"/>
</dbReference>
<reference evidence="14 15" key="1">
    <citation type="submission" date="2024-02" db="EMBL/GenBank/DDBJ databases">
        <authorList>
            <person name="Vignale AGUSTIN F."/>
            <person name="Sosa J E."/>
            <person name="Modenutti C."/>
        </authorList>
    </citation>
    <scope>NUCLEOTIDE SEQUENCE [LARGE SCALE GENOMIC DNA]</scope>
</reference>
<keyword evidence="5" id="KW-0677">Repeat</keyword>
<dbReference type="InterPro" id="IPR008138">
    <property type="entry name" value="SapB_2"/>
</dbReference>
<evidence type="ECO:0000256" key="5">
    <source>
        <dbReference type="ARBA" id="ARBA00022737"/>
    </source>
</evidence>
<comment type="function">
    <text evidence="10">Pulmonary surfactant-associated proteins promote alveolar stability by lowering the surface tension at the air-liquid interface in the peripheral air spaces. SP-B increases the collapse pressure of palmitic acid to nearly 70 millinewtons per meter.</text>
</comment>
<dbReference type="PANTHER" id="PTHR11480:SF3">
    <property type="entry name" value="BCDNA.GH08312"/>
    <property type="match status" value="1"/>
</dbReference>
<evidence type="ECO:0000256" key="3">
    <source>
        <dbReference type="ARBA" id="ARBA00022670"/>
    </source>
</evidence>
<comment type="caution">
    <text evidence="14">The sequence shown here is derived from an EMBL/GenBank/DDBJ whole genome shotgun (WGS) entry which is preliminary data.</text>
</comment>
<dbReference type="Proteomes" id="UP001642360">
    <property type="component" value="Unassembled WGS sequence"/>
</dbReference>
<dbReference type="SUPFAM" id="SSF47862">
    <property type="entry name" value="Saposin"/>
    <property type="match status" value="1"/>
</dbReference>
<dbReference type="PANTHER" id="PTHR11480">
    <property type="entry name" value="SAPOSIN-RELATED"/>
    <property type="match status" value="1"/>
</dbReference>
<keyword evidence="6" id="KW-0064">Aspartyl protease</keyword>
<dbReference type="Gene3D" id="1.10.225.10">
    <property type="entry name" value="Saposin-like"/>
    <property type="match status" value="1"/>
</dbReference>
<evidence type="ECO:0000256" key="11">
    <source>
        <dbReference type="ARBA" id="ARBA00041094"/>
    </source>
</evidence>
<evidence type="ECO:0000256" key="4">
    <source>
        <dbReference type="ARBA" id="ARBA00022729"/>
    </source>
</evidence>
<evidence type="ECO:0000256" key="1">
    <source>
        <dbReference type="ARBA" id="ARBA00004239"/>
    </source>
</evidence>
<keyword evidence="6" id="KW-0378">Hydrolase</keyword>
<keyword evidence="3" id="KW-0645">Protease</keyword>
<keyword evidence="2" id="KW-0964">Secreted</keyword>
<keyword evidence="8" id="KW-1015">Disulfide bond</keyword>
<dbReference type="InterPro" id="IPR051428">
    <property type="entry name" value="Sphingo_Act-Surfact_Prot"/>
</dbReference>